<protein>
    <submittedName>
        <fullName evidence="5">AraC family transcriptional regulator</fullName>
    </submittedName>
</protein>
<dbReference type="InterPro" id="IPR014710">
    <property type="entry name" value="RmlC-like_jellyroll"/>
</dbReference>
<comment type="caution">
    <text evidence="5">The sequence shown here is derived from an EMBL/GenBank/DDBJ whole genome shotgun (WGS) entry which is preliminary data.</text>
</comment>
<sequence length="263" mass="30797">MHQPLQIRSFIGTHDKNWEDSSFFRHDSLEITVILEGRGMFRYQDRQFDVDTGQVVLIPSDFPHSFHAVTAIRFGVLLMEGLPKGTRAWFDKLITGNVPRIISLSRLDGEQYELLFRQWLRIYSAPLKEREENYLTWIQVLSLFIYEHSQPEQQALSITHAADYIRQNLQRGIQISDLAQVAGLSEEGFRKQFHKVYGMTPKRYQQMCKLAEAKWLLSSSDKDMQTISELIGFSGLHAFSGWFKKLEGQSPTEWKKLQRMYHH</sequence>
<dbReference type="PANTHER" id="PTHR43280:SF28">
    <property type="entry name" value="HTH-TYPE TRANSCRIPTIONAL ACTIVATOR RHAS"/>
    <property type="match status" value="1"/>
</dbReference>
<dbReference type="RefSeq" id="WP_079409999.1">
    <property type="nucleotide sequence ID" value="NZ_MBTG01000005.1"/>
</dbReference>
<dbReference type="GO" id="GO:0043565">
    <property type="term" value="F:sequence-specific DNA binding"/>
    <property type="evidence" value="ECO:0007669"/>
    <property type="project" value="InterPro"/>
</dbReference>
<dbReference type="Pfam" id="PF02311">
    <property type="entry name" value="AraC_binding"/>
    <property type="match status" value="1"/>
</dbReference>
<dbReference type="Gene3D" id="2.60.120.10">
    <property type="entry name" value="Jelly Rolls"/>
    <property type="match status" value="1"/>
</dbReference>
<proteinExistence type="predicted"/>
<organism evidence="5 6">
    <name type="scientific">Paenibacillus ferrarius</name>
    <dbReference type="NCBI Taxonomy" id="1469647"/>
    <lineage>
        <taxon>Bacteria</taxon>
        <taxon>Bacillati</taxon>
        <taxon>Bacillota</taxon>
        <taxon>Bacilli</taxon>
        <taxon>Bacillales</taxon>
        <taxon>Paenibacillaceae</taxon>
        <taxon>Paenibacillus</taxon>
    </lineage>
</organism>
<gene>
    <name evidence="5" type="ORF">BC351_18740</name>
</gene>
<evidence type="ECO:0000256" key="2">
    <source>
        <dbReference type="ARBA" id="ARBA00023125"/>
    </source>
</evidence>
<dbReference type="PROSITE" id="PS00041">
    <property type="entry name" value="HTH_ARAC_FAMILY_1"/>
    <property type="match status" value="1"/>
</dbReference>
<dbReference type="SUPFAM" id="SSF46689">
    <property type="entry name" value="Homeodomain-like"/>
    <property type="match status" value="2"/>
</dbReference>
<dbReference type="InterPro" id="IPR018062">
    <property type="entry name" value="HTH_AraC-typ_CS"/>
</dbReference>
<evidence type="ECO:0000256" key="3">
    <source>
        <dbReference type="ARBA" id="ARBA00023163"/>
    </source>
</evidence>
<dbReference type="Gene3D" id="1.10.10.60">
    <property type="entry name" value="Homeodomain-like"/>
    <property type="match status" value="2"/>
</dbReference>
<dbReference type="PANTHER" id="PTHR43280">
    <property type="entry name" value="ARAC-FAMILY TRANSCRIPTIONAL REGULATOR"/>
    <property type="match status" value="1"/>
</dbReference>
<dbReference type="STRING" id="1469647.BC351_18740"/>
<accession>A0A1V4HPK0</accession>
<dbReference type="AlphaFoldDB" id="A0A1V4HPK0"/>
<dbReference type="EMBL" id="MBTG01000005">
    <property type="protein sequence ID" value="OPH59961.1"/>
    <property type="molecule type" value="Genomic_DNA"/>
</dbReference>
<evidence type="ECO:0000313" key="5">
    <source>
        <dbReference type="EMBL" id="OPH59961.1"/>
    </source>
</evidence>
<dbReference type="SUPFAM" id="SSF51215">
    <property type="entry name" value="Regulatory protein AraC"/>
    <property type="match status" value="1"/>
</dbReference>
<dbReference type="OrthoDB" id="1681793at2"/>
<evidence type="ECO:0000256" key="1">
    <source>
        <dbReference type="ARBA" id="ARBA00023015"/>
    </source>
</evidence>
<evidence type="ECO:0000313" key="6">
    <source>
        <dbReference type="Proteomes" id="UP000190626"/>
    </source>
</evidence>
<keyword evidence="1" id="KW-0805">Transcription regulation</keyword>
<evidence type="ECO:0000259" key="4">
    <source>
        <dbReference type="PROSITE" id="PS01124"/>
    </source>
</evidence>
<dbReference type="SMART" id="SM00342">
    <property type="entry name" value="HTH_ARAC"/>
    <property type="match status" value="1"/>
</dbReference>
<dbReference type="GO" id="GO:0003700">
    <property type="term" value="F:DNA-binding transcription factor activity"/>
    <property type="evidence" value="ECO:0007669"/>
    <property type="project" value="InterPro"/>
</dbReference>
<dbReference type="Proteomes" id="UP000190626">
    <property type="component" value="Unassembled WGS sequence"/>
</dbReference>
<dbReference type="InterPro" id="IPR037923">
    <property type="entry name" value="HTH-like"/>
</dbReference>
<reference evidence="6" key="1">
    <citation type="submission" date="2016-07" db="EMBL/GenBank/DDBJ databases">
        <authorList>
            <person name="Florea S."/>
            <person name="Webb J.S."/>
            <person name="Jaromczyk J."/>
            <person name="Schardl C.L."/>
        </authorList>
    </citation>
    <scope>NUCLEOTIDE SEQUENCE [LARGE SCALE GENOMIC DNA]</scope>
    <source>
        <strain evidence="6">CY1</strain>
    </source>
</reference>
<dbReference type="PROSITE" id="PS01124">
    <property type="entry name" value="HTH_ARAC_FAMILY_2"/>
    <property type="match status" value="1"/>
</dbReference>
<dbReference type="InterPro" id="IPR009057">
    <property type="entry name" value="Homeodomain-like_sf"/>
</dbReference>
<name>A0A1V4HPK0_9BACL</name>
<dbReference type="InterPro" id="IPR018060">
    <property type="entry name" value="HTH_AraC"/>
</dbReference>
<keyword evidence="2" id="KW-0238">DNA-binding</keyword>
<dbReference type="Pfam" id="PF12833">
    <property type="entry name" value="HTH_18"/>
    <property type="match status" value="1"/>
</dbReference>
<keyword evidence="6" id="KW-1185">Reference proteome</keyword>
<keyword evidence="3" id="KW-0804">Transcription</keyword>
<feature type="domain" description="HTH araC/xylS-type" evidence="4">
    <location>
        <begin position="159"/>
        <end position="257"/>
    </location>
</feature>
<dbReference type="InterPro" id="IPR003313">
    <property type="entry name" value="AraC-bd"/>
</dbReference>